<dbReference type="Proteomes" id="UP000044602">
    <property type="component" value="Unassembled WGS sequence"/>
</dbReference>
<sequence length="23" mass="2851">HLSAIEPRRCRAQERRFLQLSQR</sequence>
<organism evidence="1 2">
    <name type="scientific">Verticillium longisporum</name>
    <name type="common">Verticillium dahliae var. longisporum</name>
    <dbReference type="NCBI Taxonomy" id="100787"/>
    <lineage>
        <taxon>Eukaryota</taxon>
        <taxon>Fungi</taxon>
        <taxon>Dikarya</taxon>
        <taxon>Ascomycota</taxon>
        <taxon>Pezizomycotina</taxon>
        <taxon>Sordariomycetes</taxon>
        <taxon>Hypocreomycetidae</taxon>
        <taxon>Glomerellales</taxon>
        <taxon>Plectosphaerellaceae</taxon>
        <taxon>Verticillium</taxon>
    </lineage>
</organism>
<evidence type="ECO:0000313" key="2">
    <source>
        <dbReference type="Proteomes" id="UP000044602"/>
    </source>
</evidence>
<keyword evidence="2" id="KW-1185">Reference proteome</keyword>
<proteinExistence type="predicted"/>
<reference evidence="1 2" key="1">
    <citation type="submission" date="2015-05" db="EMBL/GenBank/DDBJ databases">
        <authorList>
            <person name="Wang D.B."/>
            <person name="Wang M."/>
        </authorList>
    </citation>
    <scope>NUCLEOTIDE SEQUENCE [LARGE SCALE GENOMIC DNA]</scope>
    <source>
        <strain evidence="1">VL1</strain>
    </source>
</reference>
<feature type="non-terminal residue" evidence="1">
    <location>
        <position position="1"/>
    </location>
</feature>
<dbReference type="AlphaFoldDB" id="A0A0G4MTF3"/>
<evidence type="ECO:0000313" key="1">
    <source>
        <dbReference type="EMBL" id="CRK37576.1"/>
    </source>
</evidence>
<name>A0A0G4MTF3_VERLO</name>
<gene>
    <name evidence="1" type="ORF">BN1708_020292</name>
</gene>
<accession>A0A0G4MTF3</accession>
<dbReference type="EMBL" id="CVQH01024788">
    <property type="protein sequence ID" value="CRK37576.1"/>
    <property type="molecule type" value="Genomic_DNA"/>
</dbReference>
<protein>
    <submittedName>
        <fullName evidence="1">Uncharacterized protein</fullName>
    </submittedName>
</protein>